<keyword evidence="1" id="KW-1133">Transmembrane helix</keyword>
<dbReference type="AlphaFoldDB" id="A0A1I6K3H5"/>
<name>A0A1I6K3H5_9SPHN</name>
<keyword evidence="1" id="KW-0472">Membrane</keyword>
<dbReference type="OrthoDB" id="7477664at2"/>
<gene>
    <name evidence="2" type="ORF">SAMN05192580_1252</name>
</gene>
<keyword evidence="1" id="KW-0812">Transmembrane</keyword>
<feature type="transmembrane region" description="Helical" evidence="1">
    <location>
        <begin position="60"/>
        <end position="80"/>
    </location>
</feature>
<protein>
    <recommendedName>
        <fullName evidence="4">DUF3325 domain-containing protein</fullName>
    </recommendedName>
</protein>
<dbReference type="EMBL" id="FOZG01000001">
    <property type="protein sequence ID" value="SFR85370.1"/>
    <property type="molecule type" value="Genomic_DNA"/>
</dbReference>
<sequence length="87" mass="9029">MLPFLAILVSWALIASLCAGDPKRRRALRTTGGQTPATRRLIAAAACLPGLLCLAAGDPAAFLIWLGGSGLAGWATALWFNRAAAPR</sequence>
<dbReference type="STRING" id="1166337.SAMN05192580_1252"/>
<reference evidence="2 3" key="1">
    <citation type="submission" date="2016-10" db="EMBL/GenBank/DDBJ databases">
        <authorList>
            <person name="de Groot N.N."/>
        </authorList>
    </citation>
    <scope>NUCLEOTIDE SEQUENCE [LARGE SCALE GENOMIC DNA]</scope>
    <source>
        <strain evidence="2 3">S5-249</strain>
    </source>
</reference>
<keyword evidence="3" id="KW-1185">Reference proteome</keyword>
<evidence type="ECO:0000313" key="2">
    <source>
        <dbReference type="EMBL" id="SFR85370.1"/>
    </source>
</evidence>
<evidence type="ECO:0000256" key="1">
    <source>
        <dbReference type="SAM" id="Phobius"/>
    </source>
</evidence>
<evidence type="ECO:0000313" key="3">
    <source>
        <dbReference type="Proteomes" id="UP000198824"/>
    </source>
</evidence>
<organism evidence="2 3">
    <name type="scientific">Sphingomonas jatrophae</name>
    <dbReference type="NCBI Taxonomy" id="1166337"/>
    <lineage>
        <taxon>Bacteria</taxon>
        <taxon>Pseudomonadati</taxon>
        <taxon>Pseudomonadota</taxon>
        <taxon>Alphaproteobacteria</taxon>
        <taxon>Sphingomonadales</taxon>
        <taxon>Sphingomonadaceae</taxon>
        <taxon>Sphingomonas</taxon>
    </lineage>
</organism>
<proteinExistence type="predicted"/>
<accession>A0A1I6K3H5</accession>
<evidence type="ECO:0008006" key="4">
    <source>
        <dbReference type="Google" id="ProtNLM"/>
    </source>
</evidence>
<dbReference type="Proteomes" id="UP000198824">
    <property type="component" value="Unassembled WGS sequence"/>
</dbReference>